<dbReference type="InterPro" id="IPR050860">
    <property type="entry name" value="FeoB_GTPase"/>
</dbReference>
<evidence type="ECO:0000256" key="6">
    <source>
        <dbReference type="ARBA" id="ARBA00022519"/>
    </source>
</evidence>
<comment type="function">
    <text evidence="1 17">Probable transporter of a GTP-driven Fe(2+) uptake system.</text>
</comment>
<dbReference type="Gene3D" id="3.40.50.300">
    <property type="entry name" value="P-loop containing nucleotide triphosphate hydrolases"/>
    <property type="match status" value="1"/>
</dbReference>
<evidence type="ECO:0000256" key="17">
    <source>
        <dbReference type="RuleBase" id="RU362098"/>
    </source>
</evidence>
<dbReference type="PROSITE" id="PS51711">
    <property type="entry name" value="G_FEOB"/>
    <property type="match status" value="1"/>
</dbReference>
<evidence type="ECO:0000256" key="12">
    <source>
        <dbReference type="ARBA" id="ARBA00023134"/>
    </source>
</evidence>
<dbReference type="InterPro" id="IPR027417">
    <property type="entry name" value="P-loop_NTPase"/>
</dbReference>
<dbReference type="STRING" id="1042163.BRLA_c006450"/>
<proteinExistence type="inferred from homology"/>
<keyword evidence="10 17" id="KW-0408">Iron</keyword>
<dbReference type="HOGENOM" id="CLU_013350_3_0_9"/>
<keyword evidence="4" id="KW-1003">Cell membrane</keyword>
<evidence type="ECO:0000256" key="13">
    <source>
        <dbReference type="ARBA" id="ARBA00023136"/>
    </source>
</evidence>
<accession>A0A075R1A4</accession>
<feature type="transmembrane region" description="Helical" evidence="17">
    <location>
        <begin position="574"/>
        <end position="596"/>
    </location>
</feature>
<feature type="binding site" evidence="15">
    <location>
        <begin position="52"/>
        <end position="55"/>
    </location>
    <ligand>
        <name>GTP</name>
        <dbReference type="ChEBI" id="CHEBI:37565"/>
        <label>1</label>
    </ligand>
</feature>
<sequence>MITIALAGNPNTGKTTLFNILTGSYEYVGNWPGVTVEKKIGLLRNKQGRLIDLPGIYSLNPLSKDEGVATQYLIDHHPDVLLNIVDASQLERNLYLTVQLLEYGAPMVIGLNMTDVAKARGFAIDETKLAEKLQCSVLPIVARTGAGCQQLADSFSQVVQKPNRPFHVNYGEVLEETITTLVELLPASLEQLPPKRWLALQFLEGNQLVSDLLEKYVSRARLEEIYKQAEANIKKMESFQNCTLQQYIRKVRSTLIHDMISSCREQVRQVEKTWTDRIDSFLTHKFLGLPIFLLFMYLTFKLTFEWIGAPISDAFDDFLGGPFTDWLRATLERVGVSEFLQAALLDGVVAGVGGVLVFIPQIFVLFFLISLIEDSGYMARVAMVMDKIMEMIGLNGKAFIPMIIGFGCNVPGVMAARSIEQPKERLLTILLTPLMSCSARLPIYSLFVGTFFAANQATIVLSIYVLGIVLSLLLAKLFSSTVLKQEGSMFIIELPPYRIPQGRTLFRSTWEKGKGFIRKAGTFIFGGSIVIWFLSYAGPAGLDVELNDSFLAMIGGGLAPLLIPLGFGTWQAGAALITGFLAKEVVVSTMNIIYAAPDDHTLQAVIQTHYSSLSAYSFMVFVLLYVPCLATVAVIKKETGSTKWTWFSVLYGLGIAYVVSFIIYQVGTLLGF</sequence>
<keyword evidence="13 17" id="KW-0472">Membrane</keyword>
<evidence type="ECO:0000256" key="2">
    <source>
        <dbReference type="ARBA" id="ARBA00004429"/>
    </source>
</evidence>
<comment type="subcellular location">
    <subcellularLocation>
        <location evidence="2">Cell inner membrane</location>
        <topology evidence="2">Multi-pass membrane protein</topology>
    </subcellularLocation>
    <subcellularLocation>
        <location evidence="17">Cell membrane</location>
        <topology evidence="17">Multi-pass membrane protein</topology>
    </subcellularLocation>
</comment>
<dbReference type="GO" id="GO:0046872">
    <property type="term" value="F:metal ion binding"/>
    <property type="evidence" value="ECO:0007669"/>
    <property type="project" value="UniProtKB-KW"/>
</dbReference>
<gene>
    <name evidence="19" type="primary">feoB</name>
    <name evidence="19" type="ORF">BRLA_c006450</name>
</gene>
<feature type="binding site" evidence="15">
    <location>
        <begin position="112"/>
        <end position="115"/>
    </location>
    <ligand>
        <name>GTP</name>
        <dbReference type="ChEBI" id="CHEBI:37565"/>
        <label>1</label>
    </ligand>
</feature>
<protein>
    <recommendedName>
        <fullName evidence="14 17">Ferrous iron transport protein B</fullName>
    </recommendedName>
</protein>
<feature type="transmembrane region" description="Helical" evidence="17">
    <location>
        <begin position="549"/>
        <end position="567"/>
    </location>
</feature>
<evidence type="ECO:0000256" key="1">
    <source>
        <dbReference type="ARBA" id="ARBA00003926"/>
    </source>
</evidence>
<dbReference type="CDD" id="cd01879">
    <property type="entry name" value="FeoB"/>
    <property type="match status" value="1"/>
</dbReference>
<feature type="transmembrane region" description="Helical" evidence="17">
    <location>
        <begin position="516"/>
        <end position="537"/>
    </location>
</feature>
<keyword evidence="3 17" id="KW-0813">Transport</keyword>
<dbReference type="AlphaFoldDB" id="A0A075R1A4"/>
<keyword evidence="16" id="KW-0460">Magnesium</keyword>
<dbReference type="Pfam" id="PF17910">
    <property type="entry name" value="FeoB_Cyto"/>
    <property type="match status" value="1"/>
</dbReference>
<keyword evidence="20" id="KW-1185">Reference proteome</keyword>
<dbReference type="KEGG" id="blr:BRLA_c006450"/>
<dbReference type="EMBL" id="CP007806">
    <property type="protein sequence ID" value="AIG25003.1"/>
    <property type="molecule type" value="Genomic_DNA"/>
</dbReference>
<dbReference type="PANTHER" id="PTHR43185:SF1">
    <property type="entry name" value="FE(2+) TRANSPORTER FEOB"/>
    <property type="match status" value="1"/>
</dbReference>
<dbReference type="GO" id="GO:0005525">
    <property type="term" value="F:GTP binding"/>
    <property type="evidence" value="ECO:0007669"/>
    <property type="project" value="UniProtKB-KW"/>
</dbReference>
<feature type="binding site" evidence="16">
    <location>
        <position position="19"/>
    </location>
    <ligand>
        <name>Mg(2+)</name>
        <dbReference type="ChEBI" id="CHEBI:18420"/>
        <label>2</label>
    </ligand>
</feature>
<feature type="transmembrane region" description="Helical" evidence="17">
    <location>
        <begin position="647"/>
        <end position="667"/>
    </location>
</feature>
<feature type="binding site" evidence="15">
    <location>
        <begin position="33"/>
        <end position="37"/>
    </location>
    <ligand>
        <name>GTP</name>
        <dbReference type="ChEBI" id="CHEBI:37565"/>
        <label>1</label>
    </ligand>
</feature>
<dbReference type="Proteomes" id="UP000005850">
    <property type="component" value="Chromosome"/>
</dbReference>
<keyword evidence="6" id="KW-0997">Cell inner membrane</keyword>
<dbReference type="InterPro" id="IPR030389">
    <property type="entry name" value="G_FEOB_dom"/>
</dbReference>
<evidence type="ECO:0000256" key="8">
    <source>
        <dbReference type="ARBA" id="ARBA00022741"/>
    </source>
</evidence>
<dbReference type="Pfam" id="PF02421">
    <property type="entry name" value="FeoB_N"/>
    <property type="match status" value="1"/>
</dbReference>
<dbReference type="Gene3D" id="1.10.287.1770">
    <property type="match status" value="1"/>
</dbReference>
<evidence type="ECO:0000256" key="5">
    <source>
        <dbReference type="ARBA" id="ARBA00022496"/>
    </source>
</evidence>
<evidence type="ECO:0000256" key="11">
    <source>
        <dbReference type="ARBA" id="ARBA00023065"/>
    </source>
</evidence>
<comment type="similarity">
    <text evidence="17">Belongs to the TRAFAC class TrmE-Era-EngA-EngB-Septin-like GTPase superfamily. FeoB GTPase (TC 9.A.8) family.</text>
</comment>
<name>A0A075R1A4_BRELA</name>
<dbReference type="InterPro" id="IPR011640">
    <property type="entry name" value="Fe2_transport_prot_B_C"/>
</dbReference>
<dbReference type="InterPro" id="IPR011642">
    <property type="entry name" value="Gate_dom"/>
</dbReference>
<dbReference type="FunFam" id="3.40.50.300:FF:000426">
    <property type="entry name" value="Ferrous iron transport protein B"/>
    <property type="match status" value="1"/>
</dbReference>
<evidence type="ECO:0000256" key="15">
    <source>
        <dbReference type="PIRSR" id="PIRSR603373-1"/>
    </source>
</evidence>
<feature type="transmembrane region" description="Helical" evidence="17">
    <location>
        <begin position="348"/>
        <end position="372"/>
    </location>
</feature>
<dbReference type="Pfam" id="PF07664">
    <property type="entry name" value="FeoB_C"/>
    <property type="match status" value="1"/>
</dbReference>
<evidence type="ECO:0000313" key="20">
    <source>
        <dbReference type="Proteomes" id="UP000005850"/>
    </source>
</evidence>
<dbReference type="PRINTS" id="PR00326">
    <property type="entry name" value="GTP1OBG"/>
</dbReference>
<dbReference type="SUPFAM" id="SSF52540">
    <property type="entry name" value="P-loop containing nucleoside triphosphate hydrolases"/>
    <property type="match status" value="1"/>
</dbReference>
<keyword evidence="8 15" id="KW-0547">Nucleotide-binding</keyword>
<evidence type="ECO:0000259" key="18">
    <source>
        <dbReference type="PROSITE" id="PS51711"/>
    </source>
</evidence>
<dbReference type="InterPro" id="IPR003373">
    <property type="entry name" value="Fe2_transport_prot-B"/>
</dbReference>
<dbReference type="GO" id="GO:0015093">
    <property type="term" value="F:ferrous iron transmembrane transporter activity"/>
    <property type="evidence" value="ECO:0007669"/>
    <property type="project" value="UniProtKB-UniRule"/>
</dbReference>
<evidence type="ECO:0000256" key="14">
    <source>
        <dbReference type="NCBIfam" id="TIGR00437"/>
    </source>
</evidence>
<evidence type="ECO:0000313" key="19">
    <source>
        <dbReference type="EMBL" id="AIG25003.1"/>
    </source>
</evidence>
<dbReference type="NCBIfam" id="TIGR00437">
    <property type="entry name" value="feoB"/>
    <property type="match status" value="1"/>
</dbReference>
<dbReference type="PANTHER" id="PTHR43185">
    <property type="entry name" value="FERROUS IRON TRANSPORT PROTEIN B"/>
    <property type="match status" value="1"/>
</dbReference>
<feature type="domain" description="FeoB-type G" evidence="18">
    <location>
        <begin position="1"/>
        <end position="161"/>
    </location>
</feature>
<evidence type="ECO:0000256" key="3">
    <source>
        <dbReference type="ARBA" id="ARBA00022448"/>
    </source>
</evidence>
<dbReference type="RefSeq" id="WP_003335517.1">
    <property type="nucleotide sequence ID" value="NZ_CP007806.1"/>
</dbReference>
<evidence type="ECO:0000256" key="16">
    <source>
        <dbReference type="PIRSR" id="PIRSR603373-2"/>
    </source>
</evidence>
<dbReference type="Pfam" id="PF07670">
    <property type="entry name" value="Gate"/>
    <property type="match status" value="2"/>
</dbReference>
<feature type="transmembrane region" description="Helical" evidence="17">
    <location>
        <begin position="616"/>
        <end position="635"/>
    </location>
</feature>
<keyword evidence="16" id="KW-0479">Metal-binding</keyword>
<feature type="binding site" evidence="15">
    <location>
        <begin position="8"/>
        <end position="15"/>
    </location>
    <ligand>
        <name>GTP</name>
        <dbReference type="ChEBI" id="CHEBI:37565"/>
        <label>1</label>
    </ligand>
</feature>
<feature type="binding site" evidence="16">
    <location>
        <position position="22"/>
    </location>
    <ligand>
        <name>Mg(2+)</name>
        <dbReference type="ChEBI" id="CHEBI:18420"/>
        <label>1</label>
    </ligand>
</feature>
<keyword evidence="5 17" id="KW-0410">Iron transport</keyword>
<feature type="binding site" evidence="16">
    <location>
        <position position="23"/>
    </location>
    <ligand>
        <name>Mg(2+)</name>
        <dbReference type="ChEBI" id="CHEBI:18420"/>
        <label>2</label>
    </ligand>
</feature>
<reference evidence="19 20" key="1">
    <citation type="journal article" date="2011" name="J. Bacteriol.">
        <title>Genome sequence of Brevibacillus laterosporus LMG 15441, a pathogen of invertebrates.</title>
        <authorList>
            <person name="Djukic M."/>
            <person name="Poehlein A."/>
            <person name="Thurmer A."/>
            <person name="Daniel R."/>
        </authorList>
    </citation>
    <scope>NUCLEOTIDE SEQUENCE [LARGE SCALE GENOMIC DNA]</scope>
    <source>
        <strain evidence="19 20">LMG 15441</strain>
    </source>
</reference>
<feature type="transmembrane region" description="Helical" evidence="17">
    <location>
        <begin position="453"/>
        <end position="475"/>
    </location>
</feature>
<evidence type="ECO:0000256" key="7">
    <source>
        <dbReference type="ARBA" id="ARBA00022692"/>
    </source>
</evidence>
<evidence type="ECO:0000256" key="10">
    <source>
        <dbReference type="ARBA" id="ARBA00023004"/>
    </source>
</evidence>
<keyword evidence="9 17" id="KW-1133">Transmembrane helix</keyword>
<dbReference type="GO" id="GO:0005886">
    <property type="term" value="C:plasma membrane"/>
    <property type="evidence" value="ECO:0007669"/>
    <property type="project" value="UniProtKB-SubCell"/>
</dbReference>
<keyword evidence="11" id="KW-0406">Ion transport</keyword>
<evidence type="ECO:0000256" key="9">
    <source>
        <dbReference type="ARBA" id="ARBA00022989"/>
    </source>
</evidence>
<keyword evidence="7 17" id="KW-0812">Transmembrane</keyword>
<dbReference type="InterPro" id="IPR041069">
    <property type="entry name" value="FeoB_Cyto"/>
</dbReference>
<dbReference type="InterPro" id="IPR006073">
    <property type="entry name" value="GTP-bd"/>
</dbReference>
<dbReference type="eggNOG" id="COG0370">
    <property type="taxonomic scope" value="Bacteria"/>
</dbReference>
<feature type="transmembrane region" description="Helical" evidence="17">
    <location>
        <begin position="392"/>
        <end position="414"/>
    </location>
</feature>
<feature type="transmembrane region" description="Helical" evidence="17">
    <location>
        <begin position="281"/>
        <end position="300"/>
    </location>
</feature>
<keyword evidence="12 15" id="KW-0342">GTP-binding</keyword>
<evidence type="ECO:0000256" key="4">
    <source>
        <dbReference type="ARBA" id="ARBA00022475"/>
    </source>
</evidence>
<organism evidence="19 20">
    <name type="scientific">Brevibacillus laterosporus LMG 15441</name>
    <dbReference type="NCBI Taxonomy" id="1042163"/>
    <lineage>
        <taxon>Bacteria</taxon>
        <taxon>Bacillati</taxon>
        <taxon>Bacillota</taxon>
        <taxon>Bacilli</taxon>
        <taxon>Bacillales</taxon>
        <taxon>Paenibacillaceae</taxon>
        <taxon>Brevibacillus</taxon>
    </lineage>
</organism>